<keyword evidence="1" id="KW-0812">Transmembrane</keyword>
<sequence>MDLQILYTILAGLLLVVSALGTIFPILPGSLLAIGTLLAWGWLLGSGASWWAAGLGIAIAFLGWSASAVLTGRKLKQHAIPKGSILTALIGAIAGAFLIPVVGLFVGFAVGLFIGEALRRGETSGALTSSWAALKAMGLGIVIELGCVLLASSVWMIGVITHFATR</sequence>
<feature type="transmembrane region" description="Helical" evidence="1">
    <location>
        <begin position="134"/>
        <end position="160"/>
    </location>
</feature>
<evidence type="ECO:0000256" key="1">
    <source>
        <dbReference type="SAM" id="Phobius"/>
    </source>
</evidence>
<comment type="caution">
    <text evidence="2">The sequence shown here is derived from an EMBL/GenBank/DDBJ whole genome shotgun (WGS) entry which is preliminary data.</text>
</comment>
<gene>
    <name evidence="2" type="ORF">C1H84_07790</name>
</gene>
<feature type="transmembrane region" description="Helical" evidence="1">
    <location>
        <begin position="85"/>
        <end position="114"/>
    </location>
</feature>
<organism evidence="2 3">
    <name type="scientific">Glutamicibacter soli</name>
    <dbReference type="NCBI Taxonomy" id="453836"/>
    <lineage>
        <taxon>Bacteria</taxon>
        <taxon>Bacillati</taxon>
        <taxon>Actinomycetota</taxon>
        <taxon>Actinomycetes</taxon>
        <taxon>Micrococcales</taxon>
        <taxon>Micrococcaceae</taxon>
        <taxon>Glutamicibacter</taxon>
    </lineage>
</organism>
<proteinExistence type="predicted"/>
<reference evidence="2 3" key="1">
    <citation type="submission" date="2018-01" db="EMBL/GenBank/DDBJ databases">
        <title>Glutamicibacter soli strain NHPC-3 Whole genome sequence and assembly.</title>
        <authorList>
            <person name="Choudhury P."/>
            <person name="Gupta D."/>
            <person name="Sengupta K."/>
            <person name="Jawed A."/>
            <person name="Sultana N."/>
            <person name="Saha P."/>
        </authorList>
    </citation>
    <scope>NUCLEOTIDE SEQUENCE [LARGE SCALE GENOMIC DNA]</scope>
    <source>
        <strain evidence="2 3">NHPC-3</strain>
    </source>
</reference>
<dbReference type="PANTHER" id="PTHR39165:SF1">
    <property type="entry name" value="DUF456 DOMAIN-CONTAINING PROTEIN"/>
    <property type="match status" value="1"/>
</dbReference>
<dbReference type="EMBL" id="POAF01000003">
    <property type="protein sequence ID" value="RBM01734.1"/>
    <property type="molecule type" value="Genomic_DNA"/>
</dbReference>
<evidence type="ECO:0000313" key="2">
    <source>
        <dbReference type="EMBL" id="RBM01734.1"/>
    </source>
</evidence>
<name>A0A365YI77_9MICC</name>
<dbReference type="InterPro" id="IPR007403">
    <property type="entry name" value="DUF456"/>
</dbReference>
<dbReference type="RefSeq" id="WP_113607046.1">
    <property type="nucleotide sequence ID" value="NZ_CM125969.1"/>
</dbReference>
<dbReference type="Pfam" id="PF04306">
    <property type="entry name" value="DUF456"/>
    <property type="match status" value="1"/>
</dbReference>
<protein>
    <submittedName>
        <fullName evidence="2">DUF456 domain-containing protein</fullName>
    </submittedName>
</protein>
<keyword evidence="1" id="KW-0472">Membrane</keyword>
<feature type="transmembrane region" description="Helical" evidence="1">
    <location>
        <begin position="7"/>
        <end position="27"/>
    </location>
</feature>
<keyword evidence="3" id="KW-1185">Reference proteome</keyword>
<keyword evidence="1" id="KW-1133">Transmembrane helix</keyword>
<evidence type="ECO:0000313" key="3">
    <source>
        <dbReference type="Proteomes" id="UP000252167"/>
    </source>
</evidence>
<dbReference type="PANTHER" id="PTHR39165">
    <property type="entry name" value="IG HYPOTHETICAL 17883"/>
    <property type="match status" value="1"/>
</dbReference>
<feature type="transmembrane region" description="Helical" evidence="1">
    <location>
        <begin position="39"/>
        <end position="64"/>
    </location>
</feature>
<accession>A0A365YI77</accession>
<dbReference type="AlphaFoldDB" id="A0A365YI77"/>
<dbReference type="Proteomes" id="UP000252167">
    <property type="component" value="Unassembled WGS sequence"/>
</dbReference>